<protein>
    <submittedName>
        <fullName evidence="2">Uncharacterized protein</fullName>
    </submittedName>
</protein>
<keyword evidence="1" id="KW-0812">Transmembrane</keyword>
<proteinExistence type="predicted"/>
<dbReference type="Proteomes" id="UP000078336">
    <property type="component" value="Unassembled WGS sequence"/>
</dbReference>
<accession>A0A178TC68</accession>
<gene>
    <name evidence="2" type="ORF">TAF16_1495</name>
</gene>
<keyword evidence="3" id="KW-1185">Reference proteome</keyword>
<dbReference type="EMBL" id="LUCQ01000090">
    <property type="protein sequence ID" value="OAO79176.1"/>
    <property type="molecule type" value="Genomic_DNA"/>
</dbReference>
<comment type="caution">
    <text evidence="2">The sequence shown here is derived from an EMBL/GenBank/DDBJ whole genome shotgun (WGS) entry which is preliminary data.</text>
</comment>
<sequence>MVGLAGFAPATRDRFSRCQAWLNPSNVVCLLVLLFWGKNMLLFFFLCGNFLCSGKDNGK</sequence>
<evidence type="ECO:0000313" key="2">
    <source>
        <dbReference type="EMBL" id="OAO79176.1"/>
    </source>
</evidence>
<reference evidence="2 3" key="1">
    <citation type="submission" date="2016-03" db="EMBL/GenBank/DDBJ databases">
        <title>Spore heat resistance.</title>
        <authorList>
            <person name="Boekhorst J."/>
            <person name="Berendsen E.M."/>
            <person name="Wells-Bennik M.H."/>
            <person name="Kuipers O.P."/>
        </authorList>
    </citation>
    <scope>NUCLEOTIDE SEQUENCE [LARGE SCALE GENOMIC DNA]</scope>
    <source>
        <strain evidence="2 3">AF16</strain>
    </source>
</reference>
<dbReference type="PATRIC" id="fig|33934.6.peg.1751"/>
<evidence type="ECO:0000313" key="3">
    <source>
        <dbReference type="Proteomes" id="UP000078336"/>
    </source>
</evidence>
<dbReference type="AlphaFoldDB" id="A0A178TC68"/>
<keyword evidence="1" id="KW-1133">Transmembrane helix</keyword>
<feature type="transmembrane region" description="Helical" evidence="1">
    <location>
        <begin position="30"/>
        <end position="52"/>
    </location>
</feature>
<evidence type="ECO:0000256" key="1">
    <source>
        <dbReference type="SAM" id="Phobius"/>
    </source>
</evidence>
<organism evidence="2 3">
    <name type="scientific">Anoxybacillus flavithermus</name>
    <dbReference type="NCBI Taxonomy" id="33934"/>
    <lineage>
        <taxon>Bacteria</taxon>
        <taxon>Bacillati</taxon>
        <taxon>Bacillota</taxon>
        <taxon>Bacilli</taxon>
        <taxon>Bacillales</taxon>
        <taxon>Anoxybacillaceae</taxon>
        <taxon>Anoxybacillus</taxon>
    </lineage>
</organism>
<name>A0A178TC68_9BACL</name>
<keyword evidence="1" id="KW-0472">Membrane</keyword>